<keyword evidence="12" id="KW-0813">Transport</keyword>
<feature type="binding site" evidence="12">
    <location>
        <position position="79"/>
    </location>
    <ligand>
        <name>Na(+)</name>
        <dbReference type="ChEBI" id="CHEBI:29101"/>
        <note>structural</note>
    </ligand>
</feature>
<evidence type="ECO:0000256" key="10">
    <source>
        <dbReference type="ARBA" id="ARBA00035120"/>
    </source>
</evidence>
<reference evidence="14" key="1">
    <citation type="submission" date="2018-02" db="EMBL/GenBank/DDBJ databases">
        <title>Genome sequencing of Solimonas sp. HR-BB.</title>
        <authorList>
            <person name="Lee Y."/>
            <person name="Jeon C.O."/>
        </authorList>
    </citation>
    <scope>NUCLEOTIDE SEQUENCE [LARGE SCALE GENOMIC DNA]</scope>
    <source>
        <strain evidence="14">HR-E</strain>
    </source>
</reference>
<dbReference type="InterPro" id="IPR003691">
    <property type="entry name" value="FluC"/>
</dbReference>
<dbReference type="NCBIfam" id="TIGR00494">
    <property type="entry name" value="crcB"/>
    <property type="match status" value="1"/>
</dbReference>
<dbReference type="GO" id="GO:0005886">
    <property type="term" value="C:plasma membrane"/>
    <property type="evidence" value="ECO:0007669"/>
    <property type="project" value="UniProtKB-SubCell"/>
</dbReference>
<keyword evidence="9 12" id="KW-0407">Ion channel</keyword>
<evidence type="ECO:0000256" key="12">
    <source>
        <dbReference type="HAMAP-Rule" id="MF_00454"/>
    </source>
</evidence>
<feature type="transmembrane region" description="Helical" evidence="12">
    <location>
        <begin position="104"/>
        <end position="125"/>
    </location>
</feature>
<accession>A0A2P6AUG3</accession>
<evidence type="ECO:0000256" key="2">
    <source>
        <dbReference type="ARBA" id="ARBA00022475"/>
    </source>
</evidence>
<evidence type="ECO:0000313" key="14">
    <source>
        <dbReference type="Proteomes" id="UP000243900"/>
    </source>
</evidence>
<evidence type="ECO:0000256" key="11">
    <source>
        <dbReference type="ARBA" id="ARBA00035585"/>
    </source>
</evidence>
<dbReference type="HAMAP" id="MF_00454">
    <property type="entry name" value="FluC"/>
    <property type="match status" value="1"/>
</dbReference>
<dbReference type="AlphaFoldDB" id="A0A2P6AUG3"/>
<comment type="activity regulation">
    <text evidence="12">Na(+) is not transported, but it plays an essential structural role and its presence is essential for fluoride channel function.</text>
</comment>
<keyword evidence="4 12" id="KW-0812">Transmembrane</keyword>
<comment type="caution">
    <text evidence="13">The sequence shown here is derived from an EMBL/GenBank/DDBJ whole genome shotgun (WGS) entry which is preliminary data.</text>
</comment>
<keyword evidence="12" id="KW-0479">Metal-binding</keyword>
<comment type="catalytic activity">
    <reaction evidence="11">
        <text>fluoride(in) = fluoride(out)</text>
        <dbReference type="Rhea" id="RHEA:76159"/>
        <dbReference type="ChEBI" id="CHEBI:17051"/>
    </reaction>
    <physiologicalReaction direction="left-to-right" evidence="11">
        <dbReference type="Rhea" id="RHEA:76160"/>
    </physiologicalReaction>
</comment>
<keyword evidence="8 12" id="KW-0472">Membrane</keyword>
<dbReference type="EMBL" id="PTQZ01000021">
    <property type="protein sequence ID" value="PQA50060.1"/>
    <property type="molecule type" value="Genomic_DNA"/>
</dbReference>
<dbReference type="PANTHER" id="PTHR28259">
    <property type="entry name" value="FLUORIDE EXPORT PROTEIN 1-RELATED"/>
    <property type="match status" value="1"/>
</dbReference>
<comment type="subcellular location">
    <subcellularLocation>
        <location evidence="1 12">Cell membrane</location>
        <topology evidence="1 12">Multi-pass membrane protein</topology>
    </subcellularLocation>
</comment>
<keyword evidence="7 12" id="KW-0406">Ion transport</keyword>
<keyword evidence="3" id="KW-0997">Cell inner membrane</keyword>
<keyword evidence="6 12" id="KW-0915">Sodium</keyword>
<keyword evidence="14" id="KW-1185">Reference proteome</keyword>
<keyword evidence="2 12" id="KW-1003">Cell membrane</keyword>
<dbReference type="OrthoDB" id="9806299at2"/>
<evidence type="ECO:0000313" key="13">
    <source>
        <dbReference type="EMBL" id="PQA50060.1"/>
    </source>
</evidence>
<evidence type="ECO:0000256" key="9">
    <source>
        <dbReference type="ARBA" id="ARBA00023303"/>
    </source>
</evidence>
<name>A0A2P6AUG3_9GAMM</name>
<dbReference type="GO" id="GO:0140114">
    <property type="term" value="P:cellular detoxification of fluoride"/>
    <property type="evidence" value="ECO:0007669"/>
    <property type="project" value="UniProtKB-UniRule"/>
</dbReference>
<protein>
    <recommendedName>
        <fullName evidence="12">Fluoride-specific ion channel FluC</fullName>
    </recommendedName>
</protein>
<evidence type="ECO:0000256" key="1">
    <source>
        <dbReference type="ARBA" id="ARBA00004651"/>
    </source>
</evidence>
<gene>
    <name evidence="12" type="primary">fluC</name>
    <name evidence="12" type="synonym">crcB</name>
    <name evidence="13" type="ORF">C5O18_02040</name>
</gene>
<sequence>MSALPLVAVAAGGAIGSSLRWLLGLACNGLWPAMPAGTLLANWIGGYVIGVLAALFAANPAWSETVRLFLITGLLGGLTTFSTFSAEAVTLLQRQLWSTALLHIGLHLGGSLLLTVAGFATVSALRH</sequence>
<dbReference type="GO" id="GO:0046872">
    <property type="term" value="F:metal ion binding"/>
    <property type="evidence" value="ECO:0007669"/>
    <property type="project" value="UniProtKB-KW"/>
</dbReference>
<comment type="similarity">
    <text evidence="10 12">Belongs to the fluoride channel Fluc/FEX (TC 1.A.43) family.</text>
</comment>
<keyword evidence="5 12" id="KW-1133">Transmembrane helix</keyword>
<evidence type="ECO:0000256" key="4">
    <source>
        <dbReference type="ARBA" id="ARBA00022692"/>
    </source>
</evidence>
<dbReference type="Proteomes" id="UP000243900">
    <property type="component" value="Unassembled WGS sequence"/>
</dbReference>
<evidence type="ECO:0000256" key="6">
    <source>
        <dbReference type="ARBA" id="ARBA00023053"/>
    </source>
</evidence>
<dbReference type="Pfam" id="PF02537">
    <property type="entry name" value="CRCB"/>
    <property type="match status" value="1"/>
</dbReference>
<evidence type="ECO:0000256" key="3">
    <source>
        <dbReference type="ARBA" id="ARBA00022519"/>
    </source>
</evidence>
<comment type="function">
    <text evidence="12">Fluoride-specific ion channel. Important for reducing fluoride concentration in the cell, thus reducing its toxicity.</text>
</comment>
<dbReference type="NCBIfam" id="NF010792">
    <property type="entry name" value="PRK14196.1"/>
    <property type="match status" value="1"/>
</dbReference>
<evidence type="ECO:0000256" key="7">
    <source>
        <dbReference type="ARBA" id="ARBA00023065"/>
    </source>
</evidence>
<organism evidence="13 14">
    <name type="scientific">Amnimonas aquatica</name>
    <dbReference type="NCBI Taxonomy" id="2094561"/>
    <lineage>
        <taxon>Bacteria</taxon>
        <taxon>Pseudomonadati</taxon>
        <taxon>Pseudomonadota</taxon>
        <taxon>Gammaproteobacteria</taxon>
        <taxon>Moraxellales</taxon>
        <taxon>Moraxellaceae</taxon>
        <taxon>Amnimonas</taxon>
    </lineage>
</organism>
<feature type="binding site" evidence="12">
    <location>
        <position position="76"/>
    </location>
    <ligand>
        <name>Na(+)</name>
        <dbReference type="ChEBI" id="CHEBI:29101"/>
        <note>structural</note>
    </ligand>
</feature>
<proteinExistence type="inferred from homology"/>
<dbReference type="RefSeq" id="WP_105191208.1">
    <property type="nucleotide sequence ID" value="NZ_PTQZ01000021.1"/>
</dbReference>
<evidence type="ECO:0000256" key="8">
    <source>
        <dbReference type="ARBA" id="ARBA00023136"/>
    </source>
</evidence>
<evidence type="ECO:0000256" key="5">
    <source>
        <dbReference type="ARBA" id="ARBA00022989"/>
    </source>
</evidence>
<dbReference type="GO" id="GO:0062054">
    <property type="term" value="F:fluoride channel activity"/>
    <property type="evidence" value="ECO:0007669"/>
    <property type="project" value="UniProtKB-UniRule"/>
</dbReference>
<feature type="transmembrane region" description="Helical" evidence="12">
    <location>
        <begin position="65"/>
        <end position="84"/>
    </location>
</feature>
<dbReference type="PANTHER" id="PTHR28259:SF1">
    <property type="entry name" value="FLUORIDE EXPORT PROTEIN 1-RELATED"/>
    <property type="match status" value="1"/>
</dbReference>
<feature type="transmembrane region" description="Helical" evidence="12">
    <location>
        <begin position="40"/>
        <end position="58"/>
    </location>
</feature>